<comment type="caution">
    <text evidence="1">The sequence shown here is derived from an EMBL/GenBank/DDBJ whole genome shotgun (WGS) entry which is preliminary data.</text>
</comment>
<proteinExistence type="predicted"/>
<dbReference type="Proteomes" id="UP000256686">
    <property type="component" value="Unassembled WGS sequence"/>
</dbReference>
<evidence type="ECO:0000313" key="1">
    <source>
        <dbReference type="EMBL" id="REC62841.1"/>
    </source>
</evidence>
<dbReference type="EMBL" id="QNVT01000006">
    <property type="protein sequence ID" value="REC62841.1"/>
    <property type="molecule type" value="Genomic_DNA"/>
</dbReference>
<protein>
    <submittedName>
        <fullName evidence="1">Uncharacterized protein</fullName>
    </submittedName>
</protein>
<reference evidence="2" key="1">
    <citation type="submission" date="2018-06" db="EMBL/GenBank/DDBJ databases">
        <authorList>
            <person name="Lum Nde A."/>
            <person name="Hugo C."/>
        </authorList>
    </citation>
    <scope>NUCLEOTIDE SEQUENCE [LARGE SCALE GENOMIC DNA]</scope>
    <source>
        <strain evidence="2">1_F178</strain>
    </source>
</reference>
<dbReference type="AlphaFoldDB" id="A0A3D9CBE0"/>
<accession>A0A3D9CBE0</accession>
<keyword evidence="2" id="KW-1185">Reference proteome</keyword>
<name>A0A3D9CBE0_9FLAO</name>
<sequence length="194" mass="23124">MKKILFIILISFSFIGYAQVPNLDLRNEIKGSVSDLPQRLNQNEICLIYEINGGWSAYDFIYYYFIKKNGELNIYQEERPHTYVKNDQLKRTVKKIEPAPALKDKIITLINSELLSELLKYKQEDFRIRIPELKDSPPMCRISDQNEFKLTLIQNDRQSSYHYYAPRYYYENCSDKRINKPALKKFIDVLDAFR</sequence>
<gene>
    <name evidence="1" type="ORF">DRF65_08445</name>
</gene>
<organism evidence="1 2">
    <name type="scientific">Chryseobacterium pennae</name>
    <dbReference type="NCBI Taxonomy" id="2258962"/>
    <lineage>
        <taxon>Bacteria</taxon>
        <taxon>Pseudomonadati</taxon>
        <taxon>Bacteroidota</taxon>
        <taxon>Flavobacteriia</taxon>
        <taxon>Flavobacteriales</taxon>
        <taxon>Weeksellaceae</taxon>
        <taxon>Chryseobacterium group</taxon>
        <taxon>Chryseobacterium</taxon>
    </lineage>
</organism>
<evidence type="ECO:0000313" key="2">
    <source>
        <dbReference type="Proteomes" id="UP000256686"/>
    </source>
</evidence>
<dbReference type="RefSeq" id="WP_115970329.1">
    <property type="nucleotide sequence ID" value="NZ_QNVT01000006.1"/>
</dbReference>